<dbReference type="InterPro" id="IPR036388">
    <property type="entry name" value="WH-like_DNA-bd_sf"/>
</dbReference>
<dbReference type="PANTHER" id="PTHR18964:SF149">
    <property type="entry name" value="BIFUNCTIONAL UDP-N-ACETYLGLUCOSAMINE 2-EPIMERASE_N-ACETYLMANNOSAMINE KINASE"/>
    <property type="match status" value="1"/>
</dbReference>
<dbReference type="SUPFAM" id="SSF46785">
    <property type="entry name" value="Winged helix' DNA-binding domain"/>
    <property type="match status" value="1"/>
</dbReference>
<sequence>MTRPPDALQRLRRVHEDLVLGTLRATGPLSRADIVERTGLSRTTLFAIIADLVRRGAVTEAEARPSGARGRPPTLVALAPEAGQLIGLDLARRRVHLAVANVAHQVVATGTADVSERADAAERAETAVRLIRRVIGERGIGLGSLEAIGLGLHGVVDEPARPAGEGANPAAERLAAEFGVRVAVDNNARLAALAESTWGAAKAVSDLVYVRWSTGIGGGYVVGGRLVRGAHGGAGELGHVSLDPGGPICHCGGRGCLEERAGGQALLEACAARGVAVAGLDELVEAARDRVPEVCALITAAATRIGRVLAGTVVQLDPRRVVLGGELGALGSLVLDPVRAEISRLALPNAAHSLDVVSADLGGNASAMGAIALLLQEDPDIPDHLRPAPSPA</sequence>
<feature type="domain" description="HTH marR-type" evidence="2">
    <location>
        <begin position="19"/>
        <end position="62"/>
    </location>
</feature>
<keyword evidence="3" id="KW-0418">Kinase</keyword>
<comment type="similarity">
    <text evidence="1">Belongs to the ROK (NagC/XylR) family.</text>
</comment>
<evidence type="ECO:0000313" key="4">
    <source>
        <dbReference type="Proteomes" id="UP000272400"/>
    </source>
</evidence>
<dbReference type="InterPro" id="IPR036390">
    <property type="entry name" value="WH_DNA-bd_sf"/>
</dbReference>
<dbReference type="InterPro" id="IPR043129">
    <property type="entry name" value="ATPase_NBD"/>
</dbReference>
<dbReference type="Gene3D" id="3.30.420.40">
    <property type="match status" value="2"/>
</dbReference>
<dbReference type="AlphaFoldDB" id="A0A3N1CWY7"/>
<keyword evidence="3" id="KW-0808">Transferase</keyword>
<protein>
    <submittedName>
        <fullName evidence="3">Putative NBD/HSP70 family sugar kinase</fullName>
    </submittedName>
</protein>
<evidence type="ECO:0000313" key="3">
    <source>
        <dbReference type="EMBL" id="ROO85776.1"/>
    </source>
</evidence>
<organism evidence="3 4">
    <name type="scientific">Actinocorallia herbida</name>
    <dbReference type="NCBI Taxonomy" id="58109"/>
    <lineage>
        <taxon>Bacteria</taxon>
        <taxon>Bacillati</taxon>
        <taxon>Actinomycetota</taxon>
        <taxon>Actinomycetes</taxon>
        <taxon>Streptosporangiales</taxon>
        <taxon>Thermomonosporaceae</taxon>
        <taxon>Actinocorallia</taxon>
    </lineage>
</organism>
<dbReference type="Pfam" id="PF12802">
    <property type="entry name" value="MarR_2"/>
    <property type="match status" value="1"/>
</dbReference>
<dbReference type="GO" id="GO:0006355">
    <property type="term" value="P:regulation of DNA-templated transcription"/>
    <property type="evidence" value="ECO:0007669"/>
    <property type="project" value="InterPro"/>
</dbReference>
<dbReference type="InterPro" id="IPR000600">
    <property type="entry name" value="ROK"/>
</dbReference>
<evidence type="ECO:0000256" key="1">
    <source>
        <dbReference type="ARBA" id="ARBA00006479"/>
    </source>
</evidence>
<dbReference type="RefSeq" id="WP_123665240.1">
    <property type="nucleotide sequence ID" value="NZ_RJKE01000001.1"/>
</dbReference>
<dbReference type="GO" id="GO:0016301">
    <property type="term" value="F:kinase activity"/>
    <property type="evidence" value="ECO:0007669"/>
    <property type="project" value="UniProtKB-KW"/>
</dbReference>
<proteinExistence type="inferred from homology"/>
<name>A0A3N1CWY7_9ACTN</name>
<dbReference type="PANTHER" id="PTHR18964">
    <property type="entry name" value="ROK (REPRESSOR, ORF, KINASE) FAMILY"/>
    <property type="match status" value="1"/>
</dbReference>
<comment type="caution">
    <text evidence="3">The sequence shown here is derived from an EMBL/GenBank/DDBJ whole genome shotgun (WGS) entry which is preliminary data.</text>
</comment>
<dbReference type="EMBL" id="RJKE01000001">
    <property type="protein sequence ID" value="ROO85776.1"/>
    <property type="molecule type" value="Genomic_DNA"/>
</dbReference>
<dbReference type="OrthoDB" id="3189808at2"/>
<dbReference type="SUPFAM" id="SSF53067">
    <property type="entry name" value="Actin-like ATPase domain"/>
    <property type="match status" value="2"/>
</dbReference>
<dbReference type="GO" id="GO:0003677">
    <property type="term" value="F:DNA binding"/>
    <property type="evidence" value="ECO:0007669"/>
    <property type="project" value="InterPro"/>
</dbReference>
<accession>A0A3N1CWY7</accession>
<evidence type="ECO:0000259" key="2">
    <source>
        <dbReference type="Pfam" id="PF12802"/>
    </source>
</evidence>
<dbReference type="Pfam" id="PF00480">
    <property type="entry name" value="ROK"/>
    <property type="match status" value="1"/>
</dbReference>
<keyword evidence="4" id="KW-1185">Reference proteome</keyword>
<dbReference type="Proteomes" id="UP000272400">
    <property type="component" value="Unassembled WGS sequence"/>
</dbReference>
<gene>
    <name evidence="3" type="ORF">EDD29_3325</name>
</gene>
<dbReference type="InterPro" id="IPR000835">
    <property type="entry name" value="HTH_MarR-typ"/>
</dbReference>
<dbReference type="Gene3D" id="1.10.10.10">
    <property type="entry name" value="Winged helix-like DNA-binding domain superfamily/Winged helix DNA-binding domain"/>
    <property type="match status" value="1"/>
</dbReference>
<reference evidence="3 4" key="1">
    <citation type="submission" date="2018-11" db="EMBL/GenBank/DDBJ databases">
        <title>Sequencing the genomes of 1000 actinobacteria strains.</title>
        <authorList>
            <person name="Klenk H.-P."/>
        </authorList>
    </citation>
    <scope>NUCLEOTIDE SEQUENCE [LARGE SCALE GENOMIC DNA]</scope>
    <source>
        <strain evidence="3 4">DSM 44254</strain>
    </source>
</reference>